<evidence type="ECO:0000259" key="4">
    <source>
        <dbReference type="Pfam" id="PF07729"/>
    </source>
</evidence>
<gene>
    <name evidence="5" type="ORF">SDC9_159014</name>
</gene>
<sequence length="130" mass="15536">MRRCNERCQRAWDEDDKYGFFRYHDKFNSLLMQSCRMPILIKLLDELENYDPITAFSKENMEHPPVTPREIALPSRTRRYEAITEHEGIYKALAQRNLKAYRKALQHHLDKVEESCLLGVAAYRMKLEDD</sequence>
<protein>
    <recommendedName>
        <fullName evidence="4">GntR C-terminal domain-containing protein</fullName>
    </recommendedName>
</protein>
<proteinExistence type="predicted"/>
<dbReference type="GO" id="GO:0003677">
    <property type="term" value="F:DNA binding"/>
    <property type="evidence" value="ECO:0007669"/>
    <property type="project" value="UniProtKB-KW"/>
</dbReference>
<dbReference type="InterPro" id="IPR008920">
    <property type="entry name" value="TF_FadR/GntR_C"/>
</dbReference>
<name>A0A645FBR0_9ZZZZ</name>
<organism evidence="5">
    <name type="scientific">bioreactor metagenome</name>
    <dbReference type="NCBI Taxonomy" id="1076179"/>
    <lineage>
        <taxon>unclassified sequences</taxon>
        <taxon>metagenomes</taxon>
        <taxon>ecological metagenomes</taxon>
    </lineage>
</organism>
<evidence type="ECO:0000256" key="1">
    <source>
        <dbReference type="ARBA" id="ARBA00023015"/>
    </source>
</evidence>
<keyword evidence="2" id="KW-0238">DNA-binding</keyword>
<dbReference type="SUPFAM" id="SSF48008">
    <property type="entry name" value="GntR ligand-binding domain-like"/>
    <property type="match status" value="1"/>
</dbReference>
<dbReference type="InterPro" id="IPR011711">
    <property type="entry name" value="GntR_C"/>
</dbReference>
<evidence type="ECO:0000256" key="3">
    <source>
        <dbReference type="ARBA" id="ARBA00023163"/>
    </source>
</evidence>
<reference evidence="5" key="1">
    <citation type="submission" date="2019-08" db="EMBL/GenBank/DDBJ databases">
        <authorList>
            <person name="Kucharzyk K."/>
            <person name="Murdoch R.W."/>
            <person name="Higgins S."/>
            <person name="Loffler F."/>
        </authorList>
    </citation>
    <scope>NUCLEOTIDE SEQUENCE</scope>
</reference>
<keyword evidence="3" id="KW-0804">Transcription</keyword>
<feature type="domain" description="GntR C-terminal" evidence="4">
    <location>
        <begin position="1"/>
        <end position="110"/>
    </location>
</feature>
<dbReference type="Gene3D" id="1.20.120.530">
    <property type="entry name" value="GntR ligand-binding domain-like"/>
    <property type="match status" value="1"/>
</dbReference>
<keyword evidence="1" id="KW-0805">Transcription regulation</keyword>
<comment type="caution">
    <text evidence="5">The sequence shown here is derived from an EMBL/GenBank/DDBJ whole genome shotgun (WGS) entry which is preliminary data.</text>
</comment>
<dbReference type="AlphaFoldDB" id="A0A645FBR0"/>
<dbReference type="Pfam" id="PF07729">
    <property type="entry name" value="FCD"/>
    <property type="match status" value="1"/>
</dbReference>
<accession>A0A645FBR0</accession>
<evidence type="ECO:0000256" key="2">
    <source>
        <dbReference type="ARBA" id="ARBA00023125"/>
    </source>
</evidence>
<dbReference type="EMBL" id="VSSQ01057949">
    <property type="protein sequence ID" value="MPN11707.1"/>
    <property type="molecule type" value="Genomic_DNA"/>
</dbReference>
<evidence type="ECO:0000313" key="5">
    <source>
        <dbReference type="EMBL" id="MPN11707.1"/>
    </source>
</evidence>